<feature type="transmembrane region" description="Helical" evidence="6">
    <location>
        <begin position="298"/>
        <end position="324"/>
    </location>
</feature>
<organism evidence="10 11">
    <name type="scientific">Marinoscillum luteum</name>
    <dbReference type="NCBI Taxonomy" id="861051"/>
    <lineage>
        <taxon>Bacteria</taxon>
        <taxon>Pseudomonadati</taxon>
        <taxon>Bacteroidota</taxon>
        <taxon>Cytophagia</taxon>
        <taxon>Cytophagales</taxon>
        <taxon>Reichenbachiellaceae</taxon>
        <taxon>Marinoscillum</taxon>
    </lineage>
</organism>
<evidence type="ECO:0000256" key="5">
    <source>
        <dbReference type="ARBA" id="ARBA00023136"/>
    </source>
</evidence>
<dbReference type="Proteomes" id="UP001610063">
    <property type="component" value="Unassembled WGS sequence"/>
</dbReference>
<evidence type="ECO:0000313" key="11">
    <source>
        <dbReference type="Proteomes" id="UP001610063"/>
    </source>
</evidence>
<evidence type="ECO:0000259" key="8">
    <source>
        <dbReference type="Pfam" id="PF02683"/>
    </source>
</evidence>
<dbReference type="InterPro" id="IPR028250">
    <property type="entry name" value="DsbDN"/>
</dbReference>
<evidence type="ECO:0000256" key="3">
    <source>
        <dbReference type="ARBA" id="ARBA00022748"/>
    </source>
</evidence>
<accession>A0ABW7N8K5</accession>
<name>A0ABW7N8K5_9BACT</name>
<dbReference type="InterPro" id="IPR036249">
    <property type="entry name" value="Thioredoxin-like_sf"/>
</dbReference>
<feature type="transmembrane region" description="Helical" evidence="6">
    <location>
        <begin position="177"/>
        <end position="201"/>
    </location>
</feature>
<evidence type="ECO:0000256" key="2">
    <source>
        <dbReference type="ARBA" id="ARBA00022692"/>
    </source>
</evidence>
<sequence>MRKILFLTAVLWGSFSQAQVLHPATWKVSVSPSTPNAGEEVIISFDVKIDEKWYLYSNDFDPDLGPMLAEFVFEPHVGYELVGETLPINPKRKYDSLWEGEVSIFYEKARFRQKVKILDPDYVIKGSYEYQVCTDATGKCIPGDGEFEFRGRKAGTAGAKESTGLLQKRDSTDPYSLLSFMLVAFLAGLAALLTPCVFPMIPMTVTYFTGKDNHKKGRLINSFFYGFCIILIYSLIGAVLSPFMGPETANDLATGWLPNVLFFIVFVVFALSFFGLFEITLPHRWVNNVDQLGDKGGLIGIFFMALTLVLVSFSCTGPIVGSILVESAGGLSLKPILGMFAFSAAFAIPFSLFALFPNWLKSLPKSGGWLNSVKVVLGFLELALAFKFLSIADQAYHWGILDREIYLAIWIVIFTMLAFYLLGKIKLPGDSELKTVSVSRLMLSMATFAFVAYLIPGMFGAPLKALAGYLPPVSTHDFDLVSEIRDSGLPLDTPKGCEEPLYADFLHWPHGLRGYFDYDQALACAQKVNKPVFVDFTGHGCVNCREMEARVWSEPAVLNRLREDFVLLALYVDDKTELSEDQWYTSEYDGKVKKTIGKQNADFQITRYGNNAQPYYLILSPDGTILTEPKAYDLNVDNFVAFLEQGKTAM</sequence>
<dbReference type="InterPro" id="IPR003834">
    <property type="entry name" value="Cyt_c_assmbl_TM_dom"/>
</dbReference>
<feature type="domain" description="Thiol:disulfide interchange protein DsbD N-terminal" evidence="9">
    <location>
        <begin position="34"/>
        <end position="147"/>
    </location>
</feature>
<feature type="transmembrane region" description="Helical" evidence="6">
    <location>
        <begin position="368"/>
        <end position="385"/>
    </location>
</feature>
<evidence type="ECO:0000256" key="4">
    <source>
        <dbReference type="ARBA" id="ARBA00022989"/>
    </source>
</evidence>
<evidence type="ECO:0000313" key="10">
    <source>
        <dbReference type="EMBL" id="MFH6983863.1"/>
    </source>
</evidence>
<dbReference type="RefSeq" id="WP_395417381.1">
    <property type="nucleotide sequence ID" value="NZ_JBIPKE010000016.1"/>
</dbReference>
<keyword evidence="5 6" id="KW-0472">Membrane</keyword>
<keyword evidence="3" id="KW-0201">Cytochrome c-type biogenesis</keyword>
<dbReference type="PANTHER" id="PTHR32234">
    <property type="entry name" value="THIOL:DISULFIDE INTERCHANGE PROTEIN DSBD"/>
    <property type="match status" value="1"/>
</dbReference>
<feature type="signal peptide" evidence="7">
    <location>
        <begin position="1"/>
        <end position="18"/>
    </location>
</feature>
<dbReference type="Gene3D" id="3.40.30.10">
    <property type="entry name" value="Glutaredoxin"/>
    <property type="match status" value="1"/>
</dbReference>
<feature type="transmembrane region" description="Helical" evidence="6">
    <location>
        <begin position="405"/>
        <end position="422"/>
    </location>
</feature>
<dbReference type="Pfam" id="PF11412">
    <property type="entry name" value="DsbD_N"/>
    <property type="match status" value="1"/>
</dbReference>
<keyword evidence="7" id="KW-0732">Signal</keyword>
<comment type="caution">
    <text evidence="10">The sequence shown here is derived from an EMBL/GenBank/DDBJ whole genome shotgun (WGS) entry which is preliminary data.</text>
</comment>
<evidence type="ECO:0000256" key="7">
    <source>
        <dbReference type="SAM" id="SignalP"/>
    </source>
</evidence>
<feature type="transmembrane region" description="Helical" evidence="6">
    <location>
        <begin position="336"/>
        <end position="356"/>
    </location>
</feature>
<evidence type="ECO:0000259" key="9">
    <source>
        <dbReference type="Pfam" id="PF11412"/>
    </source>
</evidence>
<gene>
    <name evidence="10" type="ORF">ACHKAR_10445</name>
</gene>
<dbReference type="SUPFAM" id="SSF52833">
    <property type="entry name" value="Thioredoxin-like"/>
    <property type="match status" value="1"/>
</dbReference>
<feature type="transmembrane region" description="Helical" evidence="6">
    <location>
        <begin position="443"/>
        <end position="463"/>
    </location>
</feature>
<feature type="domain" description="Cytochrome C biogenesis protein transmembrane" evidence="8">
    <location>
        <begin position="180"/>
        <end position="389"/>
    </location>
</feature>
<dbReference type="PANTHER" id="PTHR32234:SF0">
    <property type="entry name" value="THIOL:DISULFIDE INTERCHANGE PROTEIN DSBD"/>
    <property type="match status" value="1"/>
</dbReference>
<evidence type="ECO:0000256" key="6">
    <source>
        <dbReference type="SAM" id="Phobius"/>
    </source>
</evidence>
<dbReference type="Pfam" id="PF13899">
    <property type="entry name" value="Thioredoxin_7"/>
    <property type="match status" value="1"/>
</dbReference>
<feature type="transmembrane region" description="Helical" evidence="6">
    <location>
        <begin position="256"/>
        <end position="277"/>
    </location>
</feature>
<feature type="chain" id="PRO_5047345825" evidence="7">
    <location>
        <begin position="19"/>
        <end position="650"/>
    </location>
</feature>
<reference evidence="10 11" key="1">
    <citation type="journal article" date="2013" name="Int. J. Syst. Evol. Microbiol.">
        <title>Marinoscillum luteum sp. nov., isolated from marine sediment.</title>
        <authorList>
            <person name="Cha I.T."/>
            <person name="Park S.J."/>
            <person name="Kim S.J."/>
            <person name="Kim J.G."/>
            <person name="Jung M.Y."/>
            <person name="Shin K.S."/>
            <person name="Kwon K.K."/>
            <person name="Yang S.H."/>
            <person name="Seo Y.S."/>
            <person name="Rhee S.K."/>
        </authorList>
    </citation>
    <scope>NUCLEOTIDE SEQUENCE [LARGE SCALE GENOMIC DNA]</scope>
    <source>
        <strain evidence="10 11">KCTC 23939</strain>
    </source>
</reference>
<proteinExistence type="predicted"/>
<evidence type="ECO:0000256" key="1">
    <source>
        <dbReference type="ARBA" id="ARBA00004141"/>
    </source>
</evidence>
<feature type="transmembrane region" description="Helical" evidence="6">
    <location>
        <begin position="222"/>
        <end position="244"/>
    </location>
</feature>
<dbReference type="EMBL" id="JBIPKE010000016">
    <property type="protein sequence ID" value="MFH6983863.1"/>
    <property type="molecule type" value="Genomic_DNA"/>
</dbReference>
<keyword evidence="11" id="KW-1185">Reference proteome</keyword>
<dbReference type="Pfam" id="PF02683">
    <property type="entry name" value="DsbD_TM"/>
    <property type="match status" value="1"/>
</dbReference>
<keyword evidence="4 6" id="KW-1133">Transmembrane helix</keyword>
<comment type="subcellular location">
    <subcellularLocation>
        <location evidence="1">Membrane</location>
        <topology evidence="1">Multi-pass membrane protein</topology>
    </subcellularLocation>
</comment>
<protein>
    <submittedName>
        <fullName evidence="10">Protein-disulfide reductase DsbD family protein</fullName>
    </submittedName>
</protein>
<keyword evidence="2 6" id="KW-0812">Transmembrane</keyword>